<accession>A0A2J8MB55</accession>
<organism evidence="2 3">
    <name type="scientific">Pan troglodytes</name>
    <name type="common">Chimpanzee</name>
    <dbReference type="NCBI Taxonomy" id="9598"/>
    <lineage>
        <taxon>Eukaryota</taxon>
        <taxon>Metazoa</taxon>
        <taxon>Chordata</taxon>
        <taxon>Craniata</taxon>
        <taxon>Vertebrata</taxon>
        <taxon>Euteleostomi</taxon>
        <taxon>Mammalia</taxon>
        <taxon>Eutheria</taxon>
        <taxon>Euarchontoglires</taxon>
        <taxon>Primates</taxon>
        <taxon>Haplorrhini</taxon>
        <taxon>Catarrhini</taxon>
        <taxon>Hominidae</taxon>
        <taxon>Pan</taxon>
    </lineage>
</organism>
<gene>
    <name evidence="2" type="ORF">CK820_G0021828</name>
</gene>
<evidence type="ECO:0000313" key="2">
    <source>
        <dbReference type="EMBL" id="PNI56754.1"/>
    </source>
</evidence>
<feature type="compositionally biased region" description="Basic and acidic residues" evidence="1">
    <location>
        <begin position="14"/>
        <end position="29"/>
    </location>
</feature>
<dbReference type="EMBL" id="NBAG03000261">
    <property type="protein sequence ID" value="PNI56754.1"/>
    <property type="molecule type" value="Genomic_DNA"/>
</dbReference>
<proteinExistence type="predicted"/>
<name>A0A2J8MB55_PANTR</name>
<feature type="region of interest" description="Disordered" evidence="1">
    <location>
        <begin position="1"/>
        <end position="29"/>
    </location>
</feature>
<dbReference type="Proteomes" id="UP000236370">
    <property type="component" value="Unassembled WGS sequence"/>
</dbReference>
<comment type="caution">
    <text evidence="2">The sequence shown here is derived from an EMBL/GenBank/DDBJ whole genome shotgun (WGS) entry which is preliminary data.</text>
</comment>
<evidence type="ECO:0000313" key="3">
    <source>
        <dbReference type="Proteomes" id="UP000236370"/>
    </source>
</evidence>
<reference evidence="2 3" key="1">
    <citation type="submission" date="2017-12" db="EMBL/GenBank/DDBJ databases">
        <title>High-resolution comparative analysis of great ape genomes.</title>
        <authorList>
            <person name="Pollen A."/>
            <person name="Hastie A."/>
            <person name="Hormozdiari F."/>
            <person name="Dougherty M."/>
            <person name="Liu R."/>
            <person name="Chaisson M."/>
            <person name="Hoppe E."/>
            <person name="Hill C."/>
            <person name="Pang A."/>
            <person name="Hillier L."/>
            <person name="Baker C."/>
            <person name="Armstrong J."/>
            <person name="Shendure J."/>
            <person name="Paten B."/>
            <person name="Wilson R."/>
            <person name="Chao H."/>
            <person name="Schneider V."/>
            <person name="Ventura M."/>
            <person name="Kronenberg Z."/>
            <person name="Murali S."/>
            <person name="Gordon D."/>
            <person name="Cantsilieris S."/>
            <person name="Munson K."/>
            <person name="Nelson B."/>
            <person name="Raja A."/>
            <person name="Underwood J."/>
            <person name="Diekhans M."/>
            <person name="Fiddes I."/>
            <person name="Haussler D."/>
            <person name="Eichler E."/>
        </authorList>
    </citation>
    <scope>NUCLEOTIDE SEQUENCE [LARGE SCALE GENOMIC DNA]</scope>
    <source>
        <strain evidence="2">Yerkes chimp pedigree #C0471</strain>
    </source>
</reference>
<protein>
    <submittedName>
        <fullName evidence="2">ARRB1 isoform 8</fullName>
    </submittedName>
</protein>
<evidence type="ECO:0000256" key="1">
    <source>
        <dbReference type="SAM" id="MobiDB-lite"/>
    </source>
</evidence>
<dbReference type="AlphaFoldDB" id="A0A2J8MB55"/>
<sequence length="68" mass="7732">GGRRRERPAAATARDGRGEAMEGDLQRERLSSPSTWESGTLWTTSTSWTLWMVWSWWILSISKSGESM</sequence>
<feature type="non-terminal residue" evidence="2">
    <location>
        <position position="1"/>
    </location>
</feature>